<dbReference type="EMBL" id="CAJVPU010009870">
    <property type="protein sequence ID" value="CAG8599372.1"/>
    <property type="molecule type" value="Genomic_DNA"/>
</dbReference>
<accession>A0ACA9MME4</accession>
<name>A0ACA9MME4_9GLOM</name>
<keyword evidence="2" id="KW-1185">Reference proteome</keyword>
<comment type="caution">
    <text evidence="1">The sequence shown here is derived from an EMBL/GenBank/DDBJ whole genome shotgun (WGS) entry which is preliminary data.</text>
</comment>
<dbReference type="Proteomes" id="UP000789702">
    <property type="component" value="Unassembled WGS sequence"/>
</dbReference>
<feature type="non-terminal residue" evidence="1">
    <location>
        <position position="297"/>
    </location>
</feature>
<feature type="non-terminal residue" evidence="1">
    <location>
        <position position="1"/>
    </location>
</feature>
<gene>
    <name evidence="1" type="ORF">DHETER_LOCUS7183</name>
</gene>
<evidence type="ECO:0000313" key="1">
    <source>
        <dbReference type="EMBL" id="CAG8599372.1"/>
    </source>
</evidence>
<evidence type="ECO:0000313" key="2">
    <source>
        <dbReference type="Proteomes" id="UP000789702"/>
    </source>
</evidence>
<organism evidence="1 2">
    <name type="scientific">Dentiscutata heterogama</name>
    <dbReference type="NCBI Taxonomy" id="1316150"/>
    <lineage>
        <taxon>Eukaryota</taxon>
        <taxon>Fungi</taxon>
        <taxon>Fungi incertae sedis</taxon>
        <taxon>Mucoromycota</taxon>
        <taxon>Glomeromycotina</taxon>
        <taxon>Glomeromycetes</taxon>
        <taxon>Diversisporales</taxon>
        <taxon>Gigasporaceae</taxon>
        <taxon>Dentiscutata</taxon>
    </lineage>
</organism>
<protein>
    <submittedName>
        <fullName evidence="1">12995_t:CDS:1</fullName>
    </submittedName>
</protein>
<reference evidence="1" key="1">
    <citation type="submission" date="2021-06" db="EMBL/GenBank/DDBJ databases">
        <authorList>
            <person name="Kallberg Y."/>
            <person name="Tangrot J."/>
            <person name="Rosling A."/>
        </authorList>
    </citation>
    <scope>NUCLEOTIDE SEQUENCE</scope>
    <source>
        <strain evidence="1">IL203A</strain>
    </source>
</reference>
<proteinExistence type="predicted"/>
<sequence>HDTSLVYTATWKCGPYIEWDAEQQMLKRDGKGTYILKSMNNFEEEWLKENLTIEKYSQSLIRCYGFTRDPTTQSYMLVLQHMDSNLRDFLTKKPDLPWKIKFKIVRNISNGIRKLHKVSNSAHKNLHPRNILVDEAKFHCVISDFEFDSLRKSSNSIYKNILYTAPEVLCNKPYTIKSDIYSLGMIMWELTSGKPAFNDEITKSDDEFASDIINGLRPKVVDGTPHNYATLMVKCWDAIPENRPDANIVMKEMESLLRNIYENDDSSRVLKPIPLKINSKTPVKNFIKYLERKFKWF</sequence>